<organism evidence="3 4">
    <name type="scientific">Amycolatopsis suaedae</name>
    <dbReference type="NCBI Taxonomy" id="2510978"/>
    <lineage>
        <taxon>Bacteria</taxon>
        <taxon>Bacillati</taxon>
        <taxon>Actinomycetota</taxon>
        <taxon>Actinomycetes</taxon>
        <taxon>Pseudonocardiales</taxon>
        <taxon>Pseudonocardiaceae</taxon>
        <taxon>Amycolatopsis</taxon>
    </lineage>
</organism>
<keyword evidence="2" id="KW-0812">Transmembrane</keyword>
<comment type="caution">
    <text evidence="3">The sequence shown here is derived from an EMBL/GenBank/DDBJ whole genome shotgun (WGS) entry which is preliminary data.</text>
</comment>
<evidence type="ECO:0000313" key="3">
    <source>
        <dbReference type="EMBL" id="RZQ64025.1"/>
    </source>
</evidence>
<feature type="region of interest" description="Disordered" evidence="1">
    <location>
        <begin position="191"/>
        <end position="289"/>
    </location>
</feature>
<keyword evidence="2" id="KW-0472">Membrane</keyword>
<sequence length="384" mass="40835">MTGRTDSTRGGRHRVGAGTWTPTVPAQSGGTRHNHHEQISGSLPTPLISRILEAGRQPDPSHGSTSGLLPLPEADPLPVPRTEQPSEPPKRTKVTLIPAPPEPEPVPAPVAFTEVAELSPDADDPARIYVAPQPDGLSTFDLGSVPASVTPPRTWRKAAWFATVSSGGVVVALLLAGSFLVDRPEGQQIINGWPGERGGGAPLIQGELPLDQSSDSGTPLSSETSGSTATSIPADTSSLTGSRSDTSRPRSTTTPSTTTRPVPQKPGPSRASWEADKTRYWTAPVNQPETLAKQSQQFYDMVTENPEGAHSMTGGELRQQGPDGLEKRYSDVAYFQVKHVDVHQYEGEGMTVSTVEVVHKDGTKSVEKRTLTFGEGAKVETERA</sequence>
<feature type="transmembrane region" description="Helical" evidence="2">
    <location>
        <begin position="158"/>
        <end position="181"/>
    </location>
</feature>
<keyword evidence="4" id="KW-1185">Reference proteome</keyword>
<evidence type="ECO:0000256" key="1">
    <source>
        <dbReference type="SAM" id="MobiDB-lite"/>
    </source>
</evidence>
<feature type="compositionally biased region" description="Polar residues" evidence="1">
    <location>
        <begin position="211"/>
        <end position="239"/>
    </location>
</feature>
<accession>A0A4V2EM69</accession>
<keyword evidence="2" id="KW-1133">Transmembrane helix</keyword>
<dbReference type="AlphaFoldDB" id="A0A4V2EM69"/>
<dbReference type="RefSeq" id="WP_130474744.1">
    <property type="nucleotide sequence ID" value="NZ_SFCC01000004.1"/>
</dbReference>
<proteinExistence type="predicted"/>
<gene>
    <name evidence="3" type="ORF">EWH70_08450</name>
</gene>
<feature type="region of interest" description="Disordered" evidence="1">
    <location>
        <begin position="1"/>
        <end position="106"/>
    </location>
</feature>
<evidence type="ECO:0000256" key="2">
    <source>
        <dbReference type="SAM" id="Phobius"/>
    </source>
</evidence>
<dbReference type="EMBL" id="SFCC01000004">
    <property type="protein sequence ID" value="RZQ64025.1"/>
    <property type="molecule type" value="Genomic_DNA"/>
</dbReference>
<dbReference type="Proteomes" id="UP000292003">
    <property type="component" value="Unassembled WGS sequence"/>
</dbReference>
<feature type="compositionally biased region" description="Polar residues" evidence="1">
    <location>
        <begin position="20"/>
        <end position="31"/>
    </location>
</feature>
<name>A0A4V2EM69_9PSEU</name>
<evidence type="ECO:0000313" key="4">
    <source>
        <dbReference type="Proteomes" id="UP000292003"/>
    </source>
</evidence>
<dbReference type="OrthoDB" id="3677000at2"/>
<feature type="compositionally biased region" description="Low complexity" evidence="1">
    <location>
        <begin position="240"/>
        <end position="262"/>
    </location>
</feature>
<reference evidence="3 4" key="1">
    <citation type="submission" date="2019-02" db="EMBL/GenBank/DDBJ databases">
        <title>Draft genome sequence of Amycolatopsis sp. 8-3EHSu isolated from roots of Suaeda maritima.</title>
        <authorList>
            <person name="Duangmal K."/>
            <person name="Chantavorakit T."/>
        </authorList>
    </citation>
    <scope>NUCLEOTIDE SEQUENCE [LARGE SCALE GENOMIC DNA]</scope>
    <source>
        <strain evidence="3 4">8-3EHSu</strain>
    </source>
</reference>
<protein>
    <submittedName>
        <fullName evidence="3">Uncharacterized protein</fullName>
    </submittedName>
</protein>